<dbReference type="AlphaFoldDB" id="A0A392RL40"/>
<protein>
    <submittedName>
        <fullName evidence="1">Uncharacterized protein</fullName>
    </submittedName>
</protein>
<accession>A0A392RL40</accession>
<evidence type="ECO:0000313" key="2">
    <source>
        <dbReference type="Proteomes" id="UP000265520"/>
    </source>
</evidence>
<reference evidence="1 2" key="1">
    <citation type="journal article" date="2018" name="Front. Plant Sci.">
        <title>Red Clover (Trifolium pratense) and Zigzag Clover (T. medium) - A Picture of Genomic Similarities and Differences.</title>
        <authorList>
            <person name="Dluhosova J."/>
            <person name="Istvanek J."/>
            <person name="Nedelnik J."/>
            <person name="Repkova J."/>
        </authorList>
    </citation>
    <scope>NUCLEOTIDE SEQUENCE [LARGE SCALE GENOMIC DNA]</scope>
    <source>
        <strain evidence="2">cv. 10/8</strain>
        <tissue evidence="1">Leaf</tissue>
    </source>
</reference>
<name>A0A392RL40_9FABA</name>
<dbReference type="Proteomes" id="UP000265520">
    <property type="component" value="Unassembled WGS sequence"/>
</dbReference>
<feature type="non-terminal residue" evidence="1">
    <location>
        <position position="1"/>
    </location>
</feature>
<keyword evidence="2" id="KW-1185">Reference proteome</keyword>
<proteinExistence type="predicted"/>
<organism evidence="1 2">
    <name type="scientific">Trifolium medium</name>
    <dbReference type="NCBI Taxonomy" id="97028"/>
    <lineage>
        <taxon>Eukaryota</taxon>
        <taxon>Viridiplantae</taxon>
        <taxon>Streptophyta</taxon>
        <taxon>Embryophyta</taxon>
        <taxon>Tracheophyta</taxon>
        <taxon>Spermatophyta</taxon>
        <taxon>Magnoliopsida</taxon>
        <taxon>eudicotyledons</taxon>
        <taxon>Gunneridae</taxon>
        <taxon>Pentapetalae</taxon>
        <taxon>rosids</taxon>
        <taxon>fabids</taxon>
        <taxon>Fabales</taxon>
        <taxon>Fabaceae</taxon>
        <taxon>Papilionoideae</taxon>
        <taxon>50 kb inversion clade</taxon>
        <taxon>NPAAA clade</taxon>
        <taxon>Hologalegina</taxon>
        <taxon>IRL clade</taxon>
        <taxon>Trifolieae</taxon>
        <taxon>Trifolium</taxon>
    </lineage>
</organism>
<evidence type="ECO:0000313" key="1">
    <source>
        <dbReference type="EMBL" id="MCI37351.1"/>
    </source>
</evidence>
<sequence length="128" mass="15157">KYLQASGEVARLKRDREHQNVVLQESRKRFRESEEKRRKIGGGLHSANGNLIAKDEETEQLKYSYGEVKKFGEKTFEAQRKWRVKNQEQEAKTQEVKGQLRLEILRSKELESLYLQEKAKREHLQSSI</sequence>
<comment type="caution">
    <text evidence="1">The sequence shown here is derived from an EMBL/GenBank/DDBJ whole genome shotgun (WGS) entry which is preliminary data.</text>
</comment>
<dbReference type="EMBL" id="LXQA010243645">
    <property type="protein sequence ID" value="MCI37351.1"/>
    <property type="molecule type" value="Genomic_DNA"/>
</dbReference>
<feature type="non-terminal residue" evidence="1">
    <location>
        <position position="128"/>
    </location>
</feature>